<dbReference type="InterPro" id="IPR036890">
    <property type="entry name" value="HATPase_C_sf"/>
</dbReference>
<evidence type="ECO:0000256" key="5">
    <source>
        <dbReference type="ARBA" id="ARBA00022679"/>
    </source>
</evidence>
<dbReference type="PROSITE" id="PS50109">
    <property type="entry name" value="HIS_KIN"/>
    <property type="match status" value="1"/>
</dbReference>
<dbReference type="InterPro" id="IPR003594">
    <property type="entry name" value="HATPase_dom"/>
</dbReference>
<keyword evidence="6" id="KW-0418">Kinase</keyword>
<name>A0ABR7NJ02_9FIRM</name>
<dbReference type="SMART" id="SM00388">
    <property type="entry name" value="HisKA"/>
    <property type="match status" value="1"/>
</dbReference>
<dbReference type="InterPro" id="IPR005467">
    <property type="entry name" value="His_kinase_dom"/>
</dbReference>
<evidence type="ECO:0000313" key="13">
    <source>
        <dbReference type="Proteomes" id="UP000658131"/>
    </source>
</evidence>
<evidence type="ECO:0000256" key="6">
    <source>
        <dbReference type="ARBA" id="ARBA00022777"/>
    </source>
</evidence>
<dbReference type="CDD" id="cd00130">
    <property type="entry name" value="PAS"/>
    <property type="match status" value="1"/>
</dbReference>
<dbReference type="NCBIfam" id="TIGR00229">
    <property type="entry name" value="sensory_box"/>
    <property type="match status" value="1"/>
</dbReference>
<comment type="caution">
    <text evidence="12">The sequence shown here is derived from an EMBL/GenBank/DDBJ whole genome shotgun (WGS) entry which is preliminary data.</text>
</comment>
<evidence type="ECO:0000259" key="9">
    <source>
        <dbReference type="PROSITE" id="PS50109"/>
    </source>
</evidence>
<evidence type="ECO:0000259" key="11">
    <source>
        <dbReference type="PROSITE" id="PS50113"/>
    </source>
</evidence>
<dbReference type="Proteomes" id="UP000658131">
    <property type="component" value="Unassembled WGS sequence"/>
</dbReference>
<proteinExistence type="predicted"/>
<dbReference type="Pfam" id="PF08448">
    <property type="entry name" value="PAS_4"/>
    <property type="match status" value="1"/>
</dbReference>
<keyword evidence="4" id="KW-0597">Phosphoprotein</keyword>
<dbReference type="InterPro" id="IPR000014">
    <property type="entry name" value="PAS"/>
</dbReference>
<organism evidence="12 13">
    <name type="scientific">Yanshouia hominis</name>
    <dbReference type="NCBI Taxonomy" id="2763673"/>
    <lineage>
        <taxon>Bacteria</taxon>
        <taxon>Bacillati</taxon>
        <taxon>Bacillota</taxon>
        <taxon>Clostridia</taxon>
        <taxon>Eubacteriales</taxon>
        <taxon>Oscillospiraceae</taxon>
        <taxon>Yanshouia</taxon>
    </lineage>
</organism>
<dbReference type="PROSITE" id="PS50113">
    <property type="entry name" value="PAC"/>
    <property type="match status" value="1"/>
</dbReference>
<evidence type="ECO:0000259" key="10">
    <source>
        <dbReference type="PROSITE" id="PS50112"/>
    </source>
</evidence>
<dbReference type="CDD" id="cd00075">
    <property type="entry name" value="HATPase"/>
    <property type="match status" value="1"/>
</dbReference>
<keyword evidence="5" id="KW-0808">Transferase</keyword>
<dbReference type="SUPFAM" id="SSF55874">
    <property type="entry name" value="ATPase domain of HSP90 chaperone/DNA topoisomerase II/histidine kinase"/>
    <property type="match status" value="1"/>
</dbReference>
<evidence type="ECO:0000256" key="2">
    <source>
        <dbReference type="ARBA" id="ARBA00004370"/>
    </source>
</evidence>
<dbReference type="Gene3D" id="3.30.565.10">
    <property type="entry name" value="Histidine kinase-like ATPase, C-terminal domain"/>
    <property type="match status" value="1"/>
</dbReference>
<evidence type="ECO:0000256" key="1">
    <source>
        <dbReference type="ARBA" id="ARBA00000085"/>
    </source>
</evidence>
<comment type="catalytic activity">
    <reaction evidence="1">
        <text>ATP + protein L-histidine = ADP + protein N-phospho-L-histidine.</text>
        <dbReference type="EC" id="2.7.13.3"/>
    </reaction>
</comment>
<dbReference type="RefSeq" id="WP_262399907.1">
    <property type="nucleotide sequence ID" value="NZ_JACRTB010000010.1"/>
</dbReference>
<dbReference type="InterPro" id="IPR035965">
    <property type="entry name" value="PAS-like_dom_sf"/>
</dbReference>
<feature type="domain" description="Histidine kinase" evidence="9">
    <location>
        <begin position="344"/>
        <end position="559"/>
    </location>
</feature>
<dbReference type="SUPFAM" id="SSF55785">
    <property type="entry name" value="PYP-like sensor domain (PAS domain)"/>
    <property type="match status" value="1"/>
</dbReference>
<comment type="subcellular location">
    <subcellularLocation>
        <location evidence="2">Membrane</location>
    </subcellularLocation>
</comment>
<dbReference type="PANTHER" id="PTHR45453">
    <property type="entry name" value="PHOSPHATE REGULON SENSOR PROTEIN PHOR"/>
    <property type="match status" value="1"/>
</dbReference>
<reference evidence="12 13" key="1">
    <citation type="submission" date="2020-08" db="EMBL/GenBank/DDBJ databases">
        <title>Genome public.</title>
        <authorList>
            <person name="Liu C."/>
            <person name="Sun Q."/>
        </authorList>
    </citation>
    <scope>NUCLEOTIDE SEQUENCE [LARGE SCALE GENOMIC DNA]</scope>
    <source>
        <strain evidence="12 13">BX1</strain>
    </source>
</reference>
<dbReference type="Pfam" id="PF02518">
    <property type="entry name" value="HATPase_c"/>
    <property type="match status" value="1"/>
</dbReference>
<dbReference type="InterPro" id="IPR036097">
    <property type="entry name" value="HisK_dim/P_sf"/>
</dbReference>
<dbReference type="CDD" id="cd00082">
    <property type="entry name" value="HisKA"/>
    <property type="match status" value="1"/>
</dbReference>
<sequence length="569" mass="61999">MRKRIFHSMLLLAVVTILTGAILSGAVAHAVLTERVHAEVRSEARIISRLLPEGGTQELFAEAGRANPATRLTLIAPDGTVLFDSVADPATMENHADRPEVQLAMQVGTGAETRNSGTLGSRTYYYAMKLENGQILRMAAASDSIWNIFFRQAGGLLAAMLPVLAFAAWLAQRQTRGIIAPLLTLDLEHPKENDVYEELSPLLLRMDRQREEIGRQIETLDKKQQEFTAITENMREGLAVLDGNLQVLSLNRSAAALFGVSADEVRGRYFLTLNRSEPLARALTRAAAEGKVGSAGLTMAGRSYQLVATPVRPERGRVEGVVLLALDVTEQKQAEALRREFTANVSHELKTPLTSISGYAEMIENGIAKQVDVVPFAARIHSEATRMIQLVEDLLELSKLDEREELPNNRSVSLLEVANRVAVRLGELADRRGITIEVTGSDKTVQGDPTLLEELAANLCENGIKYNREGGRVTIALSGDDAAPCLQVSDTGVGIPKEHQARVFERFYRVDKSRSKETGGTGLGLSIAKHIAQLHRAALSLTSEVGRGTTITVQFPTEQKQCPGEDGES</sequence>
<keyword evidence="13" id="KW-1185">Reference proteome</keyword>
<dbReference type="EC" id="2.7.13.3" evidence="3"/>
<gene>
    <name evidence="12" type="ORF">H8717_08180</name>
</gene>
<feature type="domain" description="PAC" evidence="11">
    <location>
        <begin position="286"/>
        <end position="340"/>
    </location>
</feature>
<dbReference type="SUPFAM" id="SSF47384">
    <property type="entry name" value="Homodimeric domain of signal transducing histidine kinase"/>
    <property type="match status" value="1"/>
</dbReference>
<evidence type="ECO:0000313" key="12">
    <source>
        <dbReference type="EMBL" id="MBC8576380.1"/>
    </source>
</evidence>
<keyword evidence="7" id="KW-0902">Two-component regulatory system</keyword>
<dbReference type="InterPro" id="IPR003661">
    <property type="entry name" value="HisK_dim/P_dom"/>
</dbReference>
<protein>
    <recommendedName>
        <fullName evidence="3">histidine kinase</fullName>
        <ecNumber evidence="3">2.7.13.3</ecNumber>
    </recommendedName>
</protein>
<dbReference type="PANTHER" id="PTHR45453:SF1">
    <property type="entry name" value="PHOSPHATE REGULON SENSOR PROTEIN PHOR"/>
    <property type="match status" value="1"/>
</dbReference>
<dbReference type="PROSITE" id="PS50112">
    <property type="entry name" value="PAS"/>
    <property type="match status" value="1"/>
</dbReference>
<dbReference type="InterPro" id="IPR000700">
    <property type="entry name" value="PAS-assoc_C"/>
</dbReference>
<dbReference type="Pfam" id="PF00512">
    <property type="entry name" value="HisKA"/>
    <property type="match status" value="1"/>
</dbReference>
<evidence type="ECO:0000256" key="8">
    <source>
        <dbReference type="ARBA" id="ARBA00023136"/>
    </source>
</evidence>
<dbReference type="EMBL" id="JACRTB010000010">
    <property type="protein sequence ID" value="MBC8576380.1"/>
    <property type="molecule type" value="Genomic_DNA"/>
</dbReference>
<dbReference type="InterPro" id="IPR004358">
    <property type="entry name" value="Sig_transdc_His_kin-like_C"/>
</dbReference>
<accession>A0ABR7NJ02</accession>
<dbReference type="SMART" id="SM00091">
    <property type="entry name" value="PAS"/>
    <property type="match status" value="1"/>
</dbReference>
<dbReference type="Gene3D" id="3.30.450.20">
    <property type="entry name" value="PAS domain"/>
    <property type="match status" value="1"/>
</dbReference>
<evidence type="ECO:0000256" key="7">
    <source>
        <dbReference type="ARBA" id="ARBA00023012"/>
    </source>
</evidence>
<evidence type="ECO:0000256" key="4">
    <source>
        <dbReference type="ARBA" id="ARBA00022553"/>
    </source>
</evidence>
<keyword evidence="8" id="KW-0472">Membrane</keyword>
<dbReference type="InterPro" id="IPR050351">
    <property type="entry name" value="BphY/WalK/GraS-like"/>
</dbReference>
<dbReference type="InterPro" id="IPR013656">
    <property type="entry name" value="PAS_4"/>
</dbReference>
<dbReference type="PRINTS" id="PR00344">
    <property type="entry name" value="BCTRLSENSOR"/>
</dbReference>
<feature type="domain" description="PAS" evidence="10">
    <location>
        <begin position="223"/>
        <end position="271"/>
    </location>
</feature>
<dbReference type="Gene3D" id="1.10.287.130">
    <property type="match status" value="1"/>
</dbReference>
<dbReference type="SMART" id="SM00387">
    <property type="entry name" value="HATPase_c"/>
    <property type="match status" value="1"/>
</dbReference>
<evidence type="ECO:0000256" key="3">
    <source>
        <dbReference type="ARBA" id="ARBA00012438"/>
    </source>
</evidence>